<dbReference type="InterPro" id="IPR002747">
    <property type="entry name" value="SAM_OH_AdoTrfase"/>
</dbReference>
<dbReference type="EMBL" id="CP068108">
    <property type="protein sequence ID" value="QQT99062.1"/>
    <property type="molecule type" value="Genomic_DNA"/>
</dbReference>
<evidence type="ECO:0000256" key="2">
    <source>
        <dbReference type="ARBA" id="ARBA00024035"/>
    </source>
</evidence>
<dbReference type="GeneID" id="93528520"/>
<organism evidence="6 7">
    <name type="scientific">Myroides odoratus</name>
    <name type="common">Flavobacterium odoratum</name>
    <dbReference type="NCBI Taxonomy" id="256"/>
    <lineage>
        <taxon>Bacteria</taxon>
        <taxon>Pseudomonadati</taxon>
        <taxon>Bacteroidota</taxon>
        <taxon>Flavobacteriia</taxon>
        <taxon>Flavobacteriales</taxon>
        <taxon>Flavobacteriaceae</taxon>
        <taxon>Myroides</taxon>
    </lineage>
</organism>
<dbReference type="Pfam" id="PF01887">
    <property type="entry name" value="SAM_HAT_N"/>
    <property type="match status" value="1"/>
</dbReference>
<dbReference type="SUPFAM" id="SSF102522">
    <property type="entry name" value="Bacterial fluorinating enzyme, N-terminal domain"/>
    <property type="match status" value="1"/>
</dbReference>
<dbReference type="AlphaFoldDB" id="A0A378RPD5"/>
<feature type="domain" description="S-adenosyl-l-methionine hydroxide adenosyltransferase N-terminal" evidence="3">
    <location>
        <begin position="5"/>
        <end position="142"/>
    </location>
</feature>
<dbReference type="PANTHER" id="PTHR35092">
    <property type="entry name" value="CHLORINASE MJ1651"/>
    <property type="match status" value="1"/>
</dbReference>
<dbReference type="OrthoDB" id="9792195at2"/>
<dbReference type="Proteomes" id="UP000255024">
    <property type="component" value="Unassembled WGS sequence"/>
</dbReference>
<dbReference type="SUPFAM" id="SSF101852">
    <property type="entry name" value="Bacterial fluorinating enzyme, C-terminal domain"/>
    <property type="match status" value="1"/>
</dbReference>
<dbReference type="InterPro" id="IPR046470">
    <property type="entry name" value="SAM_HAT_C"/>
</dbReference>
<dbReference type="PIRSF" id="PIRSF006779">
    <property type="entry name" value="UCP006779"/>
    <property type="match status" value="1"/>
</dbReference>
<dbReference type="InterPro" id="IPR046469">
    <property type="entry name" value="SAM_HAT_N"/>
</dbReference>
<evidence type="ECO:0000256" key="1">
    <source>
        <dbReference type="ARBA" id="ARBA00022691"/>
    </source>
</evidence>
<dbReference type="EMBL" id="UGQL01000001">
    <property type="protein sequence ID" value="STZ28210.1"/>
    <property type="molecule type" value="Genomic_DNA"/>
</dbReference>
<evidence type="ECO:0000259" key="4">
    <source>
        <dbReference type="Pfam" id="PF20257"/>
    </source>
</evidence>
<name>A0A378RPD5_MYROD</name>
<evidence type="ECO:0000259" key="3">
    <source>
        <dbReference type="Pfam" id="PF01887"/>
    </source>
</evidence>
<accession>A0A378RPD5</accession>
<dbReference type="InterPro" id="IPR023227">
    <property type="entry name" value="SAM_OH_AdoTrfase_C_sf"/>
</dbReference>
<comment type="similarity">
    <text evidence="2">Belongs to the SAM hydrolase / SAM-dependent halogenase family.</text>
</comment>
<keyword evidence="6" id="KW-0808">Transferase</keyword>
<protein>
    <submittedName>
        <fullName evidence="6">S-adenosyl-l-methionine hydroxide adenosyltransferase</fullName>
    </submittedName>
    <submittedName>
        <fullName evidence="5">SAM-dependent chlorinase/fluorinase</fullName>
    </submittedName>
</protein>
<evidence type="ECO:0000313" key="5">
    <source>
        <dbReference type="EMBL" id="QQT99062.1"/>
    </source>
</evidence>
<keyword evidence="1" id="KW-0949">S-adenosyl-L-methionine</keyword>
<evidence type="ECO:0000313" key="8">
    <source>
        <dbReference type="Proteomes" id="UP000596202"/>
    </source>
</evidence>
<sequence>MQRIITLTTDFGYTDYYVGVLKGKIYSNIQNCNVVDISHGVRNYRVADAGFVLSMAYSHFPKGTIHILSVASAILPFSAAICVKYQDHYFIGTDNGAIAVALGTHEFEEAVAINHVEGMSTNDVFVYCAYQLCEGKELQAIGQPIDSLYKMNLLLENLTVKPNLIIGTYVYEDKFGNLVTNISRELFEQVGRGRNFGIRIKNRTITKINEYYADFNVNDPSELLNKAGELLALFNEVGQLVVAIMYSTTNEPGGSIRTLLGVHLEDQLFIEFSEE</sequence>
<dbReference type="Proteomes" id="UP000596202">
    <property type="component" value="Chromosome"/>
</dbReference>
<reference evidence="6 7" key="1">
    <citation type="submission" date="2018-06" db="EMBL/GenBank/DDBJ databases">
        <authorList>
            <consortium name="Pathogen Informatics"/>
            <person name="Doyle S."/>
        </authorList>
    </citation>
    <scope>NUCLEOTIDE SEQUENCE [LARGE SCALE GENOMIC DNA]</scope>
    <source>
        <strain evidence="6 7">NCTC11179</strain>
    </source>
</reference>
<dbReference type="PANTHER" id="PTHR35092:SF1">
    <property type="entry name" value="CHLORINASE MJ1651"/>
    <property type="match status" value="1"/>
</dbReference>
<dbReference type="GO" id="GO:0016740">
    <property type="term" value="F:transferase activity"/>
    <property type="evidence" value="ECO:0007669"/>
    <property type="project" value="UniProtKB-KW"/>
</dbReference>
<dbReference type="Pfam" id="PF20257">
    <property type="entry name" value="SAM_HAT_C"/>
    <property type="match status" value="1"/>
</dbReference>
<reference evidence="5 8" key="2">
    <citation type="submission" date="2021-01" db="EMBL/GenBank/DDBJ databases">
        <title>FDA dAtabase for Regulatory Grade micrObial Sequences (FDA-ARGOS): Supporting development and validation of Infectious Disease Dx tests.</title>
        <authorList>
            <person name="Sproer C."/>
            <person name="Gronow S."/>
            <person name="Severitt S."/>
            <person name="Schroder I."/>
            <person name="Tallon L."/>
            <person name="Sadzewicz L."/>
            <person name="Zhao X."/>
            <person name="Boylan J."/>
            <person name="Ott S."/>
            <person name="Bowen H."/>
            <person name="Vavikolanu K."/>
            <person name="Mehta A."/>
            <person name="Aluvathingal J."/>
            <person name="Nadendla S."/>
            <person name="Lowell S."/>
            <person name="Myers T."/>
            <person name="Yan Y."/>
            <person name="Sichtig H."/>
        </authorList>
    </citation>
    <scope>NUCLEOTIDE SEQUENCE [LARGE SCALE GENOMIC DNA]</scope>
    <source>
        <strain evidence="5 8">FDAARGOS_1131</strain>
    </source>
</reference>
<proteinExistence type="inferred from homology"/>
<dbReference type="RefSeq" id="WP_002986684.1">
    <property type="nucleotide sequence ID" value="NZ_CP068107.1"/>
</dbReference>
<dbReference type="Gene3D" id="3.40.50.10790">
    <property type="entry name" value="S-adenosyl-l-methionine hydroxide adenosyltransferase, N-terminal"/>
    <property type="match status" value="1"/>
</dbReference>
<gene>
    <name evidence="5" type="ORF">I6I88_12670</name>
    <name evidence="6" type="ORF">NCTC11179_01752</name>
</gene>
<feature type="domain" description="S-adenosyl-l-methionine hydroxide adenosyltransferase C-terminal" evidence="4">
    <location>
        <begin position="167"/>
        <end position="267"/>
    </location>
</feature>
<keyword evidence="7" id="KW-1185">Reference proteome</keyword>
<evidence type="ECO:0000313" key="7">
    <source>
        <dbReference type="Proteomes" id="UP000255024"/>
    </source>
</evidence>
<dbReference type="InterPro" id="IPR023228">
    <property type="entry name" value="SAM_OH_AdoTrfase_N_sf"/>
</dbReference>
<dbReference type="Gene3D" id="2.40.30.90">
    <property type="entry name" value="Bacterial fluorinating enzyme like"/>
    <property type="match status" value="1"/>
</dbReference>
<evidence type="ECO:0000313" key="6">
    <source>
        <dbReference type="EMBL" id="STZ28210.1"/>
    </source>
</evidence>